<evidence type="ECO:0000313" key="2">
    <source>
        <dbReference type="EMBL" id="MCC2166757.1"/>
    </source>
</evidence>
<dbReference type="RefSeq" id="WP_308727777.1">
    <property type="nucleotide sequence ID" value="NZ_JAJEQF010000005.1"/>
</dbReference>
<accession>A0AAE3DLV0</accession>
<name>A0AAE3DLV0_9FIRM</name>
<evidence type="ECO:0000313" key="3">
    <source>
        <dbReference type="Proteomes" id="UP001199355"/>
    </source>
</evidence>
<evidence type="ECO:0000256" key="1">
    <source>
        <dbReference type="SAM" id="MobiDB-lite"/>
    </source>
</evidence>
<feature type="region of interest" description="Disordered" evidence="1">
    <location>
        <begin position="91"/>
        <end position="116"/>
    </location>
</feature>
<proteinExistence type="predicted"/>
<dbReference type="EMBL" id="JAJEQF010000005">
    <property type="protein sequence ID" value="MCC2166757.1"/>
    <property type="molecule type" value="Genomic_DNA"/>
</dbReference>
<keyword evidence="3" id="KW-1185">Reference proteome</keyword>
<dbReference type="AlphaFoldDB" id="A0AAE3DLV0"/>
<comment type="caution">
    <text evidence="2">The sequence shown here is derived from an EMBL/GenBank/DDBJ whole genome shotgun (WGS) entry which is preliminary data.</text>
</comment>
<gene>
    <name evidence="2" type="ORF">LKD45_03410</name>
</gene>
<protein>
    <submittedName>
        <fullName evidence="2">Uncharacterized protein</fullName>
    </submittedName>
</protein>
<organism evidence="2 3">
    <name type="scientific">Gallintestinimicrobium propionicum</name>
    <dbReference type="NCBI Taxonomy" id="2981770"/>
    <lineage>
        <taxon>Bacteria</taxon>
        <taxon>Bacillati</taxon>
        <taxon>Bacillota</taxon>
        <taxon>Clostridia</taxon>
        <taxon>Lachnospirales</taxon>
        <taxon>Lachnospiraceae</taxon>
        <taxon>Gallintestinimicrobium</taxon>
    </lineage>
</organism>
<reference evidence="2 3" key="1">
    <citation type="submission" date="2021-10" db="EMBL/GenBank/DDBJ databases">
        <title>Anaerobic single-cell dispensing facilitates the cultivation of human gut bacteria.</title>
        <authorList>
            <person name="Afrizal A."/>
        </authorList>
    </citation>
    <scope>NUCLEOTIDE SEQUENCE [LARGE SCALE GENOMIC DNA]</scope>
    <source>
        <strain evidence="2 3">CLA-AA-H244</strain>
    </source>
</reference>
<sequence length="116" mass="13075">MMESMMMMAAAIFLLLVLADFSLADTPQDRISGRMYVRFLSGWQTVCAAFSKKGTLEKFDNPAICLSDPQLASGASEPLAAVAKATAKYSSYQSRQKHRNTESLQRRQYNRKMMEH</sequence>
<dbReference type="Proteomes" id="UP001199355">
    <property type="component" value="Unassembled WGS sequence"/>
</dbReference>